<evidence type="ECO:0000256" key="1">
    <source>
        <dbReference type="ARBA" id="ARBA00010453"/>
    </source>
</evidence>
<dbReference type="InterPro" id="IPR013745">
    <property type="entry name" value="Bit61/PRR5"/>
</dbReference>
<protein>
    <submittedName>
        <fullName evidence="2">Proline rich 5 like</fullName>
    </submittedName>
</protein>
<organism evidence="2 3">
    <name type="scientific">Callorhinchus milii</name>
    <name type="common">Ghost shark</name>
    <dbReference type="NCBI Taxonomy" id="7868"/>
    <lineage>
        <taxon>Eukaryota</taxon>
        <taxon>Metazoa</taxon>
        <taxon>Chordata</taxon>
        <taxon>Craniata</taxon>
        <taxon>Vertebrata</taxon>
        <taxon>Chondrichthyes</taxon>
        <taxon>Holocephali</taxon>
        <taxon>Chimaeriformes</taxon>
        <taxon>Callorhinchidae</taxon>
        <taxon>Callorhinchus</taxon>
    </lineage>
</organism>
<dbReference type="Proteomes" id="UP000314986">
    <property type="component" value="Unassembled WGS sequence"/>
</dbReference>
<dbReference type="Pfam" id="PF08539">
    <property type="entry name" value="HbrB"/>
    <property type="match status" value="1"/>
</dbReference>
<dbReference type="STRING" id="7868.ENSCMIP00000018301"/>
<dbReference type="OMA" id="PFLGLCE"/>
<dbReference type="SUPFAM" id="SSF74788">
    <property type="entry name" value="Cullin repeat-like"/>
    <property type="match status" value="1"/>
</dbReference>
<evidence type="ECO:0000313" key="3">
    <source>
        <dbReference type="Proteomes" id="UP000314986"/>
    </source>
</evidence>
<evidence type="ECO:0000313" key="2">
    <source>
        <dbReference type="Ensembl" id="ENSCMIP00000018301.1"/>
    </source>
</evidence>
<dbReference type="GeneTree" id="ENSGT00530000063981"/>
<dbReference type="PANTHER" id="PTHR32428:SF3">
    <property type="entry name" value="PROLINE-RICH PROTEIN 5-LIKE"/>
    <property type="match status" value="1"/>
</dbReference>
<dbReference type="AlphaFoldDB" id="A0A4W3HQ99"/>
<dbReference type="GO" id="GO:0031932">
    <property type="term" value="C:TORC2 complex"/>
    <property type="evidence" value="ECO:0007669"/>
    <property type="project" value="TreeGrafter"/>
</dbReference>
<proteinExistence type="inferred from homology"/>
<dbReference type="FunCoup" id="A0A4W3HQ99">
    <property type="interactions" value="9"/>
</dbReference>
<dbReference type="GO" id="GO:0038203">
    <property type="term" value="P:TORC2 signaling"/>
    <property type="evidence" value="ECO:0007669"/>
    <property type="project" value="TreeGrafter"/>
</dbReference>
<dbReference type="PANTHER" id="PTHR32428">
    <property type="entry name" value="TARGET OF RAPAMYCIN COMPLEX 2 SUBUNIT BIT61-RELATED"/>
    <property type="match status" value="1"/>
</dbReference>
<reference evidence="2" key="5">
    <citation type="submission" date="2025-09" db="UniProtKB">
        <authorList>
            <consortium name="Ensembl"/>
        </authorList>
    </citation>
    <scope>IDENTIFICATION</scope>
</reference>
<keyword evidence="3" id="KW-1185">Reference proteome</keyword>
<reference evidence="3" key="1">
    <citation type="journal article" date="2006" name="Science">
        <title>Ancient noncoding elements conserved in the human genome.</title>
        <authorList>
            <person name="Venkatesh B."/>
            <person name="Kirkness E.F."/>
            <person name="Loh Y.H."/>
            <person name="Halpern A.L."/>
            <person name="Lee A.P."/>
            <person name="Johnson J."/>
            <person name="Dandona N."/>
            <person name="Viswanathan L.D."/>
            <person name="Tay A."/>
            <person name="Venter J.C."/>
            <person name="Strausberg R.L."/>
            <person name="Brenner S."/>
        </authorList>
    </citation>
    <scope>NUCLEOTIDE SEQUENCE [LARGE SCALE GENOMIC DNA]</scope>
</reference>
<reference evidence="2" key="4">
    <citation type="submission" date="2025-08" db="UniProtKB">
        <authorList>
            <consortium name="Ensembl"/>
        </authorList>
    </citation>
    <scope>IDENTIFICATION</scope>
</reference>
<reference evidence="3" key="3">
    <citation type="journal article" date="2014" name="Nature">
        <title>Elephant shark genome provides unique insights into gnathostome evolution.</title>
        <authorList>
            <consortium name="International Elephant Shark Genome Sequencing Consortium"/>
            <person name="Venkatesh B."/>
            <person name="Lee A.P."/>
            <person name="Ravi V."/>
            <person name="Maurya A.K."/>
            <person name="Lian M.M."/>
            <person name="Swann J.B."/>
            <person name="Ohta Y."/>
            <person name="Flajnik M.F."/>
            <person name="Sutoh Y."/>
            <person name="Kasahara M."/>
            <person name="Hoon S."/>
            <person name="Gangu V."/>
            <person name="Roy S.W."/>
            <person name="Irimia M."/>
            <person name="Korzh V."/>
            <person name="Kondrychyn I."/>
            <person name="Lim Z.W."/>
            <person name="Tay B.H."/>
            <person name="Tohari S."/>
            <person name="Kong K.W."/>
            <person name="Ho S."/>
            <person name="Lorente-Galdos B."/>
            <person name="Quilez J."/>
            <person name="Marques-Bonet T."/>
            <person name="Raney B.J."/>
            <person name="Ingham P.W."/>
            <person name="Tay A."/>
            <person name="Hillier L.W."/>
            <person name="Minx P."/>
            <person name="Boehm T."/>
            <person name="Wilson R.K."/>
            <person name="Brenner S."/>
            <person name="Warren W.C."/>
        </authorList>
    </citation>
    <scope>NUCLEOTIDE SEQUENCE [LARGE SCALE GENOMIC DNA]</scope>
</reference>
<dbReference type="InterPro" id="IPR016159">
    <property type="entry name" value="Cullin_repeat-like_dom_sf"/>
</dbReference>
<comment type="similarity">
    <text evidence="1">Belongs to the PROTOR family.</text>
</comment>
<sequence length="354" mass="40044">MTVGCVGEIPGMGSFRRPRPRFMSSPVLSDLPRFHAVRQAALLNSNRAWNSVQKAVIKVFQGGSLQDNELFSLNENIRQLLKSELGPFITDYFQVKNFNCFSASKACRTGERLLEALTENWDNFFTEILPTLQAIFYPVQGQELTVRQMALLGFRDRVLLKVNLENLLHQTHTKVSPSISQMLLVLQGVHEAKGTSEKYLRLEWLVRLLVYPCLSGENDADSINMGRSLYRREFGNPRSKIVDFTIDPCQVTEPNENALSPLFEQEGEAYLEKCGSLRRHTVANAPSDLQLFAMTTMMHPVMVEEPSSEDTCLLLPPNMNHRYYSSQPSSLDSQPEMMVLSLQESSDLKCTTLA</sequence>
<gene>
    <name evidence="2" type="primary">PRR5L</name>
</gene>
<dbReference type="Ensembl" id="ENSCMIT00000018648.1">
    <property type="protein sequence ID" value="ENSCMIP00000018301.1"/>
    <property type="gene ID" value="ENSCMIG00000008621.1"/>
</dbReference>
<name>A0A4W3HQ99_CALMI</name>
<dbReference type="InParanoid" id="A0A4W3HQ99"/>
<accession>A0A4W3HQ99</accession>
<reference evidence="3" key="2">
    <citation type="journal article" date="2007" name="PLoS Biol.">
        <title>Survey sequencing and comparative analysis of the elephant shark (Callorhinchus milii) genome.</title>
        <authorList>
            <person name="Venkatesh B."/>
            <person name="Kirkness E.F."/>
            <person name="Loh Y.H."/>
            <person name="Halpern A.L."/>
            <person name="Lee A.P."/>
            <person name="Johnson J."/>
            <person name="Dandona N."/>
            <person name="Viswanathan L.D."/>
            <person name="Tay A."/>
            <person name="Venter J.C."/>
            <person name="Strausberg R.L."/>
            <person name="Brenner S."/>
        </authorList>
    </citation>
    <scope>NUCLEOTIDE SEQUENCE [LARGE SCALE GENOMIC DNA]</scope>
</reference>